<dbReference type="AlphaFoldDB" id="A0A511Z2M9"/>
<evidence type="ECO:0000313" key="2">
    <source>
        <dbReference type="Proteomes" id="UP000321901"/>
    </source>
</evidence>
<accession>A0A511Z2M9</accession>
<keyword evidence="2" id="KW-1185">Reference proteome</keyword>
<dbReference type="Proteomes" id="UP000321901">
    <property type="component" value="Unassembled WGS sequence"/>
</dbReference>
<name>A0A511Z2M9_9BACL</name>
<protein>
    <submittedName>
        <fullName evidence="1">Uncharacterized protein</fullName>
    </submittedName>
</protein>
<reference evidence="1 2" key="1">
    <citation type="submission" date="2019-07" db="EMBL/GenBank/DDBJ databases">
        <title>Whole genome shotgun sequence of Sporosarcina luteola NBRC 105378.</title>
        <authorList>
            <person name="Hosoyama A."/>
            <person name="Uohara A."/>
            <person name="Ohji S."/>
            <person name="Ichikawa N."/>
        </authorList>
    </citation>
    <scope>NUCLEOTIDE SEQUENCE [LARGE SCALE GENOMIC DNA]</scope>
    <source>
        <strain evidence="1 2">NBRC 105378</strain>
    </source>
</reference>
<organism evidence="1 2">
    <name type="scientific">Sporosarcina luteola</name>
    <dbReference type="NCBI Taxonomy" id="582850"/>
    <lineage>
        <taxon>Bacteria</taxon>
        <taxon>Bacillati</taxon>
        <taxon>Bacillota</taxon>
        <taxon>Bacilli</taxon>
        <taxon>Bacillales</taxon>
        <taxon>Caryophanaceae</taxon>
        <taxon>Sporosarcina</taxon>
    </lineage>
</organism>
<dbReference type="EMBL" id="BJYL01000001">
    <property type="protein sequence ID" value="GEN81702.1"/>
    <property type="molecule type" value="Genomic_DNA"/>
</dbReference>
<dbReference type="RefSeq" id="WP_170232524.1">
    <property type="nucleotide sequence ID" value="NZ_BJYL01000001.1"/>
</dbReference>
<proteinExistence type="predicted"/>
<sequence length="57" mass="6346">MRAFINAAFALKQSARALKAAVSALKKATIALIASTFARALIKFQPYEKVWQNKKIH</sequence>
<evidence type="ECO:0000313" key="1">
    <source>
        <dbReference type="EMBL" id="GEN81702.1"/>
    </source>
</evidence>
<comment type="caution">
    <text evidence="1">The sequence shown here is derived from an EMBL/GenBank/DDBJ whole genome shotgun (WGS) entry which is preliminary data.</text>
</comment>
<gene>
    <name evidence="1" type="ORF">SLU01_00140</name>
</gene>